<dbReference type="EMBL" id="JPVZ01000003">
    <property type="protein sequence ID" value="OAZ10337.1"/>
    <property type="molecule type" value="Genomic_DNA"/>
</dbReference>
<evidence type="ECO:0000313" key="1">
    <source>
        <dbReference type="EMBL" id="OAZ10337.1"/>
    </source>
</evidence>
<dbReference type="Proteomes" id="UP000094009">
    <property type="component" value="Unassembled WGS sequence"/>
</dbReference>
<proteinExistence type="predicted"/>
<comment type="caution">
    <text evidence="1">The sequence shown here is derived from an EMBL/GenBank/DDBJ whole genome shotgun (WGS) entry which is preliminary data.</text>
</comment>
<name>A0A853L053_9PROT</name>
<evidence type="ECO:0000313" key="2">
    <source>
        <dbReference type="Proteomes" id="UP000094009"/>
    </source>
</evidence>
<sequence>MCWGNKDRDWNKLVSDIQSEIDANTTIIPSNHLDYIQHYLDHDEYSMAFEYLYLEIMEREDSHFTLGKEKALEIALFFGLDDENECMVDGKFWPKFKSFLERKT</sequence>
<dbReference type="RefSeq" id="WP_064780684.1">
    <property type="nucleotide sequence ID" value="NZ_JPVZ01000003.1"/>
</dbReference>
<accession>A0A853L053</accession>
<organism evidence="1 2">
    <name type="scientific">Thalassospira tepidiphila MCCC 1A03514</name>
    <dbReference type="NCBI Taxonomy" id="1177930"/>
    <lineage>
        <taxon>Bacteria</taxon>
        <taxon>Pseudomonadati</taxon>
        <taxon>Pseudomonadota</taxon>
        <taxon>Alphaproteobacteria</taxon>
        <taxon>Rhodospirillales</taxon>
        <taxon>Thalassospiraceae</taxon>
        <taxon>Thalassospira</taxon>
    </lineage>
</organism>
<reference evidence="1 2" key="1">
    <citation type="submission" date="2014-07" db="EMBL/GenBank/DDBJ databases">
        <title>Draft genome sequence of Thalassospira tepidiphila 1-1B.</title>
        <authorList>
            <person name="Lai Q."/>
            <person name="Shao Z."/>
        </authorList>
    </citation>
    <scope>NUCLEOTIDE SEQUENCE [LARGE SCALE GENOMIC DNA]</scope>
    <source>
        <strain evidence="1 2">MCCC 1A03514</strain>
    </source>
</reference>
<dbReference type="AlphaFoldDB" id="A0A853L053"/>
<gene>
    <name evidence="1" type="ORF">TH4_08855</name>
</gene>
<protein>
    <submittedName>
        <fullName evidence="1">Uncharacterized protein</fullName>
    </submittedName>
</protein>